<feature type="domain" description="Lon N-terminal" evidence="1">
    <location>
        <begin position="21"/>
        <end position="219"/>
    </location>
</feature>
<protein>
    <submittedName>
        <fullName evidence="2">LON peptidase substrate-binding domain-containing protein</fullName>
    </submittedName>
</protein>
<sequence>MPAHGDDSNSGSARDAAGTPGSVIPLFPLSHVLLPGMPLPLHIFEPRYRQLLLDISSGPGTPSFGIVTLTRGTEVGTEGVDEEPQFALVGTVAEVLEVEPFDDGASDLLTVGSRRFRIERLVPGKPYLQAEVQYLDERDGGDTGTLREIVLGLQDQHAMLIHALTGRQSDMVLPTDPNQLSYHLAAQLPLTSEDRQQLLEAPDAVVRLARSAVLLRREIALLRATRTIAVASRVLQLHLSLN</sequence>
<evidence type="ECO:0000313" key="3">
    <source>
        <dbReference type="Proteomes" id="UP001164693"/>
    </source>
</evidence>
<evidence type="ECO:0000313" key="2">
    <source>
        <dbReference type="EMBL" id="WAX56827.1"/>
    </source>
</evidence>
<name>A0ABY7JZQ8_9ACTN</name>
<dbReference type="Proteomes" id="UP001164693">
    <property type="component" value="Chromosome"/>
</dbReference>
<dbReference type="Pfam" id="PF02190">
    <property type="entry name" value="LON_substr_bdg"/>
    <property type="match status" value="1"/>
</dbReference>
<dbReference type="Gene3D" id="2.30.130.40">
    <property type="entry name" value="LON domain-like"/>
    <property type="match status" value="1"/>
</dbReference>
<dbReference type="SMART" id="SM00464">
    <property type="entry name" value="LON"/>
    <property type="match status" value="1"/>
</dbReference>
<dbReference type="InterPro" id="IPR015947">
    <property type="entry name" value="PUA-like_sf"/>
</dbReference>
<dbReference type="InterPro" id="IPR046336">
    <property type="entry name" value="Lon_prtase_N_sf"/>
</dbReference>
<keyword evidence="3" id="KW-1185">Reference proteome</keyword>
<dbReference type="EMBL" id="CP097463">
    <property type="protein sequence ID" value="WAX56827.1"/>
    <property type="molecule type" value="Genomic_DNA"/>
</dbReference>
<proteinExistence type="predicted"/>
<organism evidence="2 3">
    <name type="scientific">Jatrophihabitans cynanchi</name>
    <dbReference type="NCBI Taxonomy" id="2944128"/>
    <lineage>
        <taxon>Bacteria</taxon>
        <taxon>Bacillati</taxon>
        <taxon>Actinomycetota</taxon>
        <taxon>Actinomycetes</taxon>
        <taxon>Jatrophihabitantales</taxon>
        <taxon>Jatrophihabitantaceae</taxon>
        <taxon>Jatrophihabitans</taxon>
    </lineage>
</organism>
<dbReference type="PANTHER" id="PTHR46732">
    <property type="entry name" value="ATP-DEPENDENT PROTEASE LA (LON) DOMAIN PROTEIN"/>
    <property type="match status" value="1"/>
</dbReference>
<dbReference type="SUPFAM" id="SSF88697">
    <property type="entry name" value="PUA domain-like"/>
    <property type="match status" value="1"/>
</dbReference>
<dbReference type="InterPro" id="IPR003111">
    <property type="entry name" value="Lon_prtase_N"/>
</dbReference>
<gene>
    <name evidence="2" type="ORF">M6B22_20215</name>
</gene>
<dbReference type="Gene3D" id="1.20.58.1480">
    <property type="match status" value="1"/>
</dbReference>
<dbReference type="PANTHER" id="PTHR46732:SF8">
    <property type="entry name" value="ATP-DEPENDENT PROTEASE LA (LON) DOMAIN PROTEIN"/>
    <property type="match status" value="1"/>
</dbReference>
<dbReference type="PROSITE" id="PS51787">
    <property type="entry name" value="LON_N"/>
    <property type="match status" value="1"/>
</dbReference>
<accession>A0ABY7JZQ8</accession>
<evidence type="ECO:0000259" key="1">
    <source>
        <dbReference type="PROSITE" id="PS51787"/>
    </source>
</evidence>
<reference evidence="2" key="1">
    <citation type="submission" date="2022-05" db="EMBL/GenBank/DDBJ databases">
        <title>Jatrophihabitans sp. SB3-54 whole genome sequence.</title>
        <authorList>
            <person name="Suh M.K."/>
            <person name="Eom M.K."/>
            <person name="Kim J.S."/>
            <person name="Kim H.S."/>
            <person name="Do H.E."/>
            <person name="Shin Y.K."/>
            <person name="Lee J.-S."/>
        </authorList>
    </citation>
    <scope>NUCLEOTIDE SEQUENCE</scope>
    <source>
        <strain evidence="2">SB3-54</strain>
    </source>
</reference>
<dbReference type="RefSeq" id="WP_269443362.1">
    <property type="nucleotide sequence ID" value="NZ_CP097463.1"/>
</dbReference>